<evidence type="ECO:0000256" key="6">
    <source>
        <dbReference type="PROSITE-ProRule" id="PRU00552"/>
    </source>
</evidence>
<feature type="compositionally biased region" description="Basic and acidic residues" evidence="8">
    <location>
        <begin position="562"/>
        <end position="586"/>
    </location>
</feature>
<keyword evidence="2 7" id="KW-0378">Hydrolase</keyword>
<evidence type="ECO:0000256" key="2">
    <source>
        <dbReference type="ARBA" id="ARBA00022801"/>
    </source>
</evidence>
<dbReference type="PROSITE" id="PS51192">
    <property type="entry name" value="HELICASE_ATP_BIND_1"/>
    <property type="match status" value="1"/>
</dbReference>
<evidence type="ECO:0000256" key="1">
    <source>
        <dbReference type="ARBA" id="ARBA00022741"/>
    </source>
</evidence>
<feature type="domain" description="Helicase ATP-binding" evidence="9">
    <location>
        <begin position="32"/>
        <end position="205"/>
    </location>
</feature>
<feature type="compositionally biased region" description="Low complexity" evidence="8">
    <location>
        <begin position="434"/>
        <end position="445"/>
    </location>
</feature>
<keyword evidence="4 7" id="KW-0067">ATP-binding</keyword>
<protein>
    <recommendedName>
        <fullName evidence="14">DNA helicase</fullName>
    </recommendedName>
</protein>
<name>A0ABQ1IW83_9PROT</name>
<dbReference type="Pfam" id="PF00270">
    <property type="entry name" value="DEAD"/>
    <property type="match status" value="1"/>
</dbReference>
<dbReference type="PROSITE" id="PS51195">
    <property type="entry name" value="Q_MOTIF"/>
    <property type="match status" value="1"/>
</dbReference>
<proteinExistence type="inferred from homology"/>
<comment type="similarity">
    <text evidence="5 7">Belongs to the DEAD box helicase family.</text>
</comment>
<evidence type="ECO:0000256" key="3">
    <source>
        <dbReference type="ARBA" id="ARBA00022806"/>
    </source>
</evidence>
<dbReference type="InterPro" id="IPR000629">
    <property type="entry name" value="RNA-helicase_DEAD-box_CS"/>
</dbReference>
<feature type="short sequence motif" description="Q motif" evidence="6">
    <location>
        <begin position="1"/>
        <end position="29"/>
    </location>
</feature>
<gene>
    <name evidence="12" type="ORF">GCM10011505_36090</name>
</gene>
<feature type="compositionally biased region" description="Low complexity" evidence="8">
    <location>
        <begin position="494"/>
        <end position="505"/>
    </location>
</feature>
<dbReference type="SUPFAM" id="SSF52540">
    <property type="entry name" value="P-loop containing nucleoside triphosphate hydrolases"/>
    <property type="match status" value="1"/>
</dbReference>
<dbReference type="InterPro" id="IPR014014">
    <property type="entry name" value="RNA_helicase_DEAD_Q_motif"/>
</dbReference>
<evidence type="ECO:0000256" key="5">
    <source>
        <dbReference type="ARBA" id="ARBA00038437"/>
    </source>
</evidence>
<dbReference type="InterPro" id="IPR011545">
    <property type="entry name" value="DEAD/DEAH_box_helicase_dom"/>
</dbReference>
<evidence type="ECO:0000259" key="11">
    <source>
        <dbReference type="PROSITE" id="PS51195"/>
    </source>
</evidence>
<organism evidence="12 13">
    <name type="scientific">Tistrella bauzanensis</name>
    <dbReference type="NCBI Taxonomy" id="657419"/>
    <lineage>
        <taxon>Bacteria</taxon>
        <taxon>Pseudomonadati</taxon>
        <taxon>Pseudomonadota</taxon>
        <taxon>Alphaproteobacteria</taxon>
        <taxon>Geminicoccales</taxon>
        <taxon>Geminicoccaceae</taxon>
        <taxon>Tistrella</taxon>
    </lineage>
</organism>
<dbReference type="Gene3D" id="3.40.50.300">
    <property type="entry name" value="P-loop containing nucleotide triphosphate hydrolases"/>
    <property type="match status" value="2"/>
</dbReference>
<feature type="compositionally biased region" description="Low complexity" evidence="8">
    <location>
        <begin position="512"/>
        <end position="534"/>
    </location>
</feature>
<sequence>MTFEDLGLSAEVLRAVNDAGYTQPTPIQEKAIPWVLQGRDVLGCAQTGTGKTASFTLPMIDILAQGRVRARMPRSLIMTPTRELAQQIAESFHTYGQHTPLSMALLIGGMSFNDQEKALDKGVDVLIATPGRLLDHFERGRVLLTDVRILVVDEADRMLDMGFIPDLERIASLLPQIRQTLLFSATMPPEIRRLAGKFLMNPKEVSVAPQSTAAATVRQLVVHVANERAKRRPLETLMVREPVGNGIIFCNRKRTVATLYESLKRAGHDVGALHGDMTQDARNETLAAFRDNKIKFLIATDVAGRGLDIEHVSHVFNYDVPLAAEDYIHRIGRTGRAGRTGTAIMFVTPEDRKLYDRVVALLGGKAIETVTDLSGVLAVTGGAQAAPALAPDGQTDGETAATPVEASPAAGENATAAVRPARTRQRRRREPAVEEAAVAAATDAPTSLVDAVPAGSDAADLSDMPATPAQVAEPDVVAAEKPARPPRRRRARATEVVEVSAATVAAEDDTAAADVSPAAADDVAEPVAEAARPSHPVRPPRRSRTAAAPADAASPRNGAAEKPARDDREQPERERPERERSARDDNTPLGFGKDIPAFMLKSARTDRTVP</sequence>
<keyword evidence="13" id="KW-1185">Reference proteome</keyword>
<dbReference type="InterPro" id="IPR027417">
    <property type="entry name" value="P-loop_NTPase"/>
</dbReference>
<evidence type="ECO:0000259" key="9">
    <source>
        <dbReference type="PROSITE" id="PS51192"/>
    </source>
</evidence>
<dbReference type="EMBL" id="BMDZ01000049">
    <property type="protein sequence ID" value="GGB51792.1"/>
    <property type="molecule type" value="Genomic_DNA"/>
</dbReference>
<feature type="domain" description="Helicase C-terminal" evidence="10">
    <location>
        <begin position="216"/>
        <end position="377"/>
    </location>
</feature>
<evidence type="ECO:0000256" key="8">
    <source>
        <dbReference type="SAM" id="MobiDB-lite"/>
    </source>
</evidence>
<dbReference type="PROSITE" id="PS00039">
    <property type="entry name" value="DEAD_ATP_HELICASE"/>
    <property type="match status" value="1"/>
</dbReference>
<dbReference type="CDD" id="cd18787">
    <property type="entry name" value="SF2_C_DEAD"/>
    <property type="match status" value="1"/>
</dbReference>
<dbReference type="Pfam" id="PF00271">
    <property type="entry name" value="Helicase_C"/>
    <property type="match status" value="1"/>
</dbReference>
<feature type="compositionally biased region" description="Low complexity" evidence="8">
    <location>
        <begin position="545"/>
        <end position="560"/>
    </location>
</feature>
<evidence type="ECO:0000313" key="13">
    <source>
        <dbReference type="Proteomes" id="UP000603352"/>
    </source>
</evidence>
<dbReference type="PANTHER" id="PTHR47959">
    <property type="entry name" value="ATP-DEPENDENT RNA HELICASE RHLE-RELATED"/>
    <property type="match status" value="1"/>
</dbReference>
<dbReference type="CDD" id="cd00268">
    <property type="entry name" value="DEADc"/>
    <property type="match status" value="1"/>
</dbReference>
<dbReference type="PROSITE" id="PS51194">
    <property type="entry name" value="HELICASE_CTER"/>
    <property type="match status" value="1"/>
</dbReference>
<dbReference type="InterPro" id="IPR001650">
    <property type="entry name" value="Helicase_C-like"/>
</dbReference>
<dbReference type="RefSeq" id="WP_229708242.1">
    <property type="nucleotide sequence ID" value="NZ_BMDZ01000049.1"/>
</dbReference>
<comment type="caution">
    <text evidence="12">The sequence shown here is derived from an EMBL/GenBank/DDBJ whole genome shotgun (WGS) entry which is preliminary data.</text>
</comment>
<keyword evidence="1 7" id="KW-0547">Nucleotide-binding</keyword>
<dbReference type="SMART" id="SM00487">
    <property type="entry name" value="DEXDc"/>
    <property type="match status" value="1"/>
</dbReference>
<keyword evidence="3 7" id="KW-0347">Helicase</keyword>
<feature type="region of interest" description="Disordered" evidence="8">
    <location>
        <begin position="387"/>
        <end position="610"/>
    </location>
</feature>
<evidence type="ECO:0008006" key="14">
    <source>
        <dbReference type="Google" id="ProtNLM"/>
    </source>
</evidence>
<dbReference type="Proteomes" id="UP000603352">
    <property type="component" value="Unassembled WGS sequence"/>
</dbReference>
<feature type="domain" description="DEAD-box RNA helicase Q" evidence="11">
    <location>
        <begin position="1"/>
        <end position="29"/>
    </location>
</feature>
<evidence type="ECO:0000313" key="12">
    <source>
        <dbReference type="EMBL" id="GGB51792.1"/>
    </source>
</evidence>
<dbReference type="InterPro" id="IPR014001">
    <property type="entry name" value="Helicase_ATP-bd"/>
</dbReference>
<evidence type="ECO:0000259" key="10">
    <source>
        <dbReference type="PROSITE" id="PS51194"/>
    </source>
</evidence>
<dbReference type="SMART" id="SM00490">
    <property type="entry name" value="HELICc"/>
    <property type="match status" value="1"/>
</dbReference>
<dbReference type="PANTHER" id="PTHR47959:SF13">
    <property type="entry name" value="ATP-DEPENDENT RNA HELICASE RHLE"/>
    <property type="match status" value="1"/>
</dbReference>
<accession>A0ABQ1IW83</accession>
<dbReference type="InterPro" id="IPR050079">
    <property type="entry name" value="DEAD_box_RNA_helicase"/>
</dbReference>
<evidence type="ECO:0000256" key="4">
    <source>
        <dbReference type="ARBA" id="ARBA00022840"/>
    </source>
</evidence>
<reference evidence="13" key="1">
    <citation type="journal article" date="2019" name="Int. J. Syst. Evol. Microbiol.">
        <title>The Global Catalogue of Microorganisms (GCM) 10K type strain sequencing project: providing services to taxonomists for standard genome sequencing and annotation.</title>
        <authorList>
            <consortium name="The Broad Institute Genomics Platform"/>
            <consortium name="The Broad Institute Genome Sequencing Center for Infectious Disease"/>
            <person name="Wu L."/>
            <person name="Ma J."/>
        </authorList>
    </citation>
    <scope>NUCLEOTIDE SEQUENCE [LARGE SCALE GENOMIC DNA]</scope>
    <source>
        <strain evidence="13">CGMCC 1.10188</strain>
    </source>
</reference>
<dbReference type="InterPro" id="IPR044742">
    <property type="entry name" value="DEAD/DEAH_RhlB"/>
</dbReference>
<evidence type="ECO:0000256" key="7">
    <source>
        <dbReference type="RuleBase" id="RU000492"/>
    </source>
</evidence>